<evidence type="ECO:0000256" key="6">
    <source>
        <dbReference type="ARBA" id="ARBA00022771"/>
    </source>
</evidence>
<comment type="caution">
    <text evidence="22">The sequence shown here is derived from an EMBL/GenBank/DDBJ whole genome shotgun (WGS) entry which is preliminary data.</text>
</comment>
<keyword evidence="5" id="KW-0479">Metal-binding</keyword>
<dbReference type="InterPro" id="IPR054503">
    <property type="entry name" value="KDM3AB_Tudor"/>
</dbReference>
<keyword evidence="23" id="KW-1185">Reference proteome</keyword>
<feature type="region of interest" description="Disordered" evidence="20">
    <location>
        <begin position="997"/>
        <end position="1065"/>
    </location>
</feature>
<organism evidence="22 23">
    <name type="scientific">Conger conger</name>
    <name type="common">Conger eel</name>
    <name type="synonym">Muraena conger</name>
    <dbReference type="NCBI Taxonomy" id="82655"/>
    <lineage>
        <taxon>Eukaryota</taxon>
        <taxon>Metazoa</taxon>
        <taxon>Chordata</taxon>
        <taxon>Craniata</taxon>
        <taxon>Vertebrata</taxon>
        <taxon>Euteleostomi</taxon>
        <taxon>Actinopterygii</taxon>
        <taxon>Neopterygii</taxon>
        <taxon>Teleostei</taxon>
        <taxon>Anguilliformes</taxon>
        <taxon>Congridae</taxon>
        <taxon>Conger</taxon>
    </lineage>
</organism>
<dbReference type="Gene3D" id="2.60.120.650">
    <property type="entry name" value="Cupin"/>
    <property type="match status" value="1"/>
</dbReference>
<dbReference type="GO" id="GO:0031490">
    <property type="term" value="F:chromatin DNA binding"/>
    <property type="evidence" value="ECO:0007669"/>
    <property type="project" value="TreeGrafter"/>
</dbReference>
<keyword evidence="14" id="KW-0804">Transcription</keyword>
<evidence type="ECO:0000256" key="10">
    <source>
        <dbReference type="ARBA" id="ARBA00022964"/>
    </source>
</evidence>
<dbReference type="PANTHER" id="PTHR12549">
    <property type="entry name" value="JMJC DOMAIN-CONTAINING HISTONE DEMETHYLATION PROTEIN"/>
    <property type="match status" value="1"/>
</dbReference>
<dbReference type="Pfam" id="PF22987">
    <property type="entry name" value="Tudor_KDM3B"/>
    <property type="match status" value="1"/>
</dbReference>
<dbReference type="InterPro" id="IPR054294">
    <property type="entry name" value="DUF7030"/>
</dbReference>
<dbReference type="OrthoDB" id="1667110at2759"/>
<evidence type="ECO:0000256" key="12">
    <source>
        <dbReference type="ARBA" id="ARBA00023004"/>
    </source>
</evidence>
<evidence type="ECO:0000313" key="23">
    <source>
        <dbReference type="Proteomes" id="UP001152803"/>
    </source>
</evidence>
<dbReference type="Pfam" id="PF22989">
    <property type="entry name" value="DUF7030"/>
    <property type="match status" value="1"/>
</dbReference>
<gene>
    <name evidence="22" type="ORF">COCON_G00221610</name>
</gene>
<reference evidence="22" key="1">
    <citation type="journal article" date="2023" name="Science">
        <title>Genome structures resolve the early diversification of teleost fishes.</title>
        <authorList>
            <person name="Parey E."/>
            <person name="Louis A."/>
            <person name="Montfort J."/>
            <person name="Bouchez O."/>
            <person name="Roques C."/>
            <person name="Iampietro C."/>
            <person name="Lluch J."/>
            <person name="Castinel A."/>
            <person name="Donnadieu C."/>
            <person name="Desvignes T."/>
            <person name="Floi Bucao C."/>
            <person name="Jouanno E."/>
            <person name="Wen M."/>
            <person name="Mejri S."/>
            <person name="Dirks R."/>
            <person name="Jansen H."/>
            <person name="Henkel C."/>
            <person name="Chen W.J."/>
            <person name="Zahm M."/>
            <person name="Cabau C."/>
            <person name="Klopp C."/>
            <person name="Thompson A.W."/>
            <person name="Robinson-Rechavi M."/>
            <person name="Braasch I."/>
            <person name="Lecointre G."/>
            <person name="Bobe J."/>
            <person name="Postlethwait J.H."/>
            <person name="Berthelot C."/>
            <person name="Roest Crollius H."/>
            <person name="Guiguen Y."/>
        </authorList>
    </citation>
    <scope>NUCLEOTIDE SEQUENCE</scope>
    <source>
        <strain evidence="22">Concon-B</strain>
    </source>
</reference>
<dbReference type="GO" id="GO:0051213">
    <property type="term" value="F:dioxygenase activity"/>
    <property type="evidence" value="ECO:0007669"/>
    <property type="project" value="UniProtKB-KW"/>
</dbReference>
<evidence type="ECO:0000256" key="1">
    <source>
        <dbReference type="ARBA" id="ARBA00001954"/>
    </source>
</evidence>
<keyword evidence="4" id="KW-0597">Phosphoprotein</keyword>
<feature type="compositionally biased region" description="Polar residues" evidence="20">
    <location>
        <begin position="1181"/>
        <end position="1202"/>
    </location>
</feature>
<evidence type="ECO:0000256" key="18">
    <source>
        <dbReference type="ARBA" id="ARBA00069433"/>
    </source>
</evidence>
<feature type="compositionally biased region" description="Basic and acidic residues" evidence="20">
    <location>
        <begin position="563"/>
        <end position="573"/>
    </location>
</feature>
<feature type="compositionally biased region" description="Basic and acidic residues" evidence="20">
    <location>
        <begin position="1284"/>
        <end position="1376"/>
    </location>
</feature>
<evidence type="ECO:0000256" key="15">
    <source>
        <dbReference type="ARBA" id="ARBA00023242"/>
    </source>
</evidence>
<dbReference type="SUPFAM" id="SSF51197">
    <property type="entry name" value="Clavaminate synthase-like"/>
    <property type="match status" value="1"/>
</dbReference>
<evidence type="ECO:0000256" key="20">
    <source>
        <dbReference type="SAM" id="MobiDB-lite"/>
    </source>
</evidence>
<evidence type="ECO:0000256" key="13">
    <source>
        <dbReference type="ARBA" id="ARBA00023015"/>
    </source>
</evidence>
<dbReference type="GO" id="GO:0000118">
    <property type="term" value="C:histone deacetylase complex"/>
    <property type="evidence" value="ECO:0007669"/>
    <property type="project" value="TreeGrafter"/>
</dbReference>
<evidence type="ECO:0000256" key="7">
    <source>
        <dbReference type="ARBA" id="ARBA00022833"/>
    </source>
</evidence>
<dbReference type="Pfam" id="PF02373">
    <property type="entry name" value="JmjC"/>
    <property type="match status" value="1"/>
</dbReference>
<accession>A0A9Q1CW49</accession>
<keyword evidence="7" id="KW-0862">Zinc</keyword>
<proteinExistence type="inferred from homology"/>
<protein>
    <recommendedName>
        <fullName evidence="18">Probable JmjC domain-containing histone demethylation protein 2C</fullName>
    </recommendedName>
    <alternativeName>
        <fullName evidence="19">Jumonji domain-containing protein 1C</fullName>
    </alternativeName>
</protein>
<comment type="similarity">
    <text evidence="16">Belongs to the JHDM2 histone demethylase family.</text>
</comment>
<evidence type="ECO:0000313" key="22">
    <source>
        <dbReference type="EMBL" id="KAJ8250239.1"/>
    </source>
</evidence>
<dbReference type="PANTHER" id="PTHR12549:SF6">
    <property type="entry name" value="JMJC DOMAIN-CONTAINING HISTONE DEMETHYLATION PROTEIN 2C-RELATED"/>
    <property type="match status" value="1"/>
</dbReference>
<evidence type="ECO:0000256" key="2">
    <source>
        <dbReference type="ARBA" id="ARBA00004123"/>
    </source>
</evidence>
<feature type="compositionally biased region" description="Basic residues" evidence="20">
    <location>
        <begin position="1402"/>
        <end position="1424"/>
    </location>
</feature>
<feature type="compositionally biased region" description="Low complexity" evidence="20">
    <location>
        <begin position="508"/>
        <end position="524"/>
    </location>
</feature>
<keyword evidence="12" id="KW-0408">Iron</keyword>
<dbReference type="Proteomes" id="UP001152803">
    <property type="component" value="Unassembled WGS sequence"/>
</dbReference>
<evidence type="ECO:0000256" key="3">
    <source>
        <dbReference type="ARBA" id="ARBA00022499"/>
    </source>
</evidence>
<feature type="compositionally biased region" description="Low complexity" evidence="20">
    <location>
        <begin position="1027"/>
        <end position="1041"/>
    </location>
</feature>
<dbReference type="SMART" id="SM00558">
    <property type="entry name" value="JmjC"/>
    <property type="match status" value="1"/>
</dbReference>
<evidence type="ECO:0000256" key="16">
    <source>
        <dbReference type="ARBA" id="ARBA00037987"/>
    </source>
</evidence>
<keyword evidence="11" id="KW-0560">Oxidoreductase</keyword>
<comment type="subcellular location">
    <subcellularLocation>
        <location evidence="2">Nucleus</location>
    </subcellularLocation>
</comment>
<keyword evidence="10" id="KW-0223">Dioxygenase</keyword>
<evidence type="ECO:0000256" key="9">
    <source>
        <dbReference type="ARBA" id="ARBA00022853"/>
    </source>
</evidence>
<evidence type="ECO:0000256" key="14">
    <source>
        <dbReference type="ARBA" id="ARBA00023163"/>
    </source>
</evidence>
<evidence type="ECO:0000256" key="11">
    <source>
        <dbReference type="ARBA" id="ARBA00023002"/>
    </source>
</evidence>
<feature type="compositionally biased region" description="Basic and acidic residues" evidence="20">
    <location>
        <begin position="494"/>
        <end position="506"/>
    </location>
</feature>
<dbReference type="InterPro" id="IPR054504">
    <property type="entry name" value="PWWP_KDM3B"/>
</dbReference>
<dbReference type="InterPro" id="IPR045109">
    <property type="entry name" value="LSDs-like"/>
</dbReference>
<feature type="region of interest" description="Disordered" evidence="20">
    <location>
        <begin position="779"/>
        <end position="829"/>
    </location>
</feature>
<keyword evidence="9" id="KW-0156">Chromatin regulator</keyword>
<dbReference type="GO" id="GO:0008270">
    <property type="term" value="F:zinc ion binding"/>
    <property type="evidence" value="ECO:0007669"/>
    <property type="project" value="UniProtKB-KW"/>
</dbReference>
<feature type="region of interest" description="Disordered" evidence="20">
    <location>
        <begin position="1868"/>
        <end position="1908"/>
    </location>
</feature>
<keyword evidence="13" id="KW-0805">Transcription regulation</keyword>
<name>A0A9Q1CW49_CONCO</name>
<keyword evidence="15" id="KW-0539">Nucleus</keyword>
<dbReference type="InterPro" id="IPR003347">
    <property type="entry name" value="JmjC_dom"/>
</dbReference>
<feature type="region of interest" description="Disordered" evidence="20">
    <location>
        <begin position="1163"/>
        <end position="1454"/>
    </location>
</feature>
<feature type="region of interest" description="Disordered" evidence="20">
    <location>
        <begin position="1087"/>
        <end position="1136"/>
    </location>
</feature>
<feature type="compositionally biased region" description="Polar residues" evidence="20">
    <location>
        <begin position="790"/>
        <end position="802"/>
    </location>
</feature>
<dbReference type="EMBL" id="JAFJMO010000018">
    <property type="protein sequence ID" value="KAJ8250239.1"/>
    <property type="molecule type" value="Genomic_DNA"/>
</dbReference>
<evidence type="ECO:0000259" key="21">
    <source>
        <dbReference type="PROSITE" id="PS51184"/>
    </source>
</evidence>
<dbReference type="GO" id="GO:0003712">
    <property type="term" value="F:transcription coregulator activity"/>
    <property type="evidence" value="ECO:0007669"/>
    <property type="project" value="TreeGrafter"/>
</dbReference>
<feature type="region of interest" description="Disordered" evidence="20">
    <location>
        <begin position="254"/>
        <end position="657"/>
    </location>
</feature>
<comment type="function">
    <text evidence="17">Probable histone demethylase that specifically demethylates 'Lys-9' of histone H3, thereby playing a central role in histone code. Demethylation of Lys residue generates formaldehyde and succinate. May be involved in hormone-dependent transcriptional activation, by participating in recruitment to androgen-receptor target genes.</text>
</comment>
<feature type="compositionally biased region" description="Basic and acidic residues" evidence="20">
    <location>
        <begin position="1879"/>
        <end position="1896"/>
    </location>
</feature>
<feature type="region of interest" description="Disordered" evidence="20">
    <location>
        <begin position="942"/>
        <end position="969"/>
    </location>
</feature>
<dbReference type="GO" id="GO:0000785">
    <property type="term" value="C:chromatin"/>
    <property type="evidence" value="ECO:0007669"/>
    <property type="project" value="TreeGrafter"/>
</dbReference>
<feature type="compositionally biased region" description="Basic residues" evidence="20">
    <location>
        <begin position="1237"/>
        <end position="1246"/>
    </location>
</feature>
<sequence length="2289" mass="250184">MAVEERPELVGKRFLCVSGLDLVELAEIARWRWRAGVIRAVTHRDSDNPELMVYVEFDGLEWERREWVKVREGHRVFLLEKGLVWAWRKDTTQLQGSKVKQIQWPALTFKPLVGKSVLGPVTAVEFLCDRRVDFLTEDGAYWPYEEEAAILNPVLRDNLQLHQEVCAWVKEQKTQDIFMRGPYSLNGHRVRVYRQDSATQWFSGIITHHDLGSRAMIVMNDQVLEPQNVDPSTVQMTFLDDIVHSLLKGEKIGIASRRRTRTSQNGSSVPAHPTRTQASSPRALSTSGSTPQAQPSPGGKDPSAIRSEAMVNKRRKPEEDRGDVKRRKAEDGCGRAESGQSESRKGTGASEPRPEGEELSQSAEGPDGEEQSQSAEGLEEEEAAPGEGKETGTETLPSDGPALGGAKTPPAPQHPIGGNSETQEQECGAGMKGSSKPLSAEHSGNVMPVMPPDALDAAEGSGRPQEGSGAASAPQPSQEAEQHTAETWPASDCRSTERKPQLRDSLSEETAPPSSSQQSPAATPCVPNPSFPQEVRTPYKQSSSPDIPRPRPSPGLALSNGVSKRDPSPGEKQRGRRANGSAAPEGSGGEPDEPHPVFKPIALRGSASEPPSSPLQPFTVYRDPALRRPPTEPGHYLHPLHPLHQPPRSGPHPGLLHHPHLLPSLLPGLAPPSMLGAVGLAHHPHHQQPPGPAGPSYNHLGLYPIVWQYPALGLPGAKWGHPESSVSSETCLRRNTASPWLPQHTPVSSPDTLGFLSHAPEGLRSLSHAPEALRSLSHAPARPASADPQPRSSPSLSNSTPEKSGFGEPPRAFTPTHPAPDTDSMWPLGAREGHHQRHFLDPLPGQQRAPQGPVDRASMYKEESRRILQESIQVAPYTAKIRPGEGEREPYLALPPPTPPLAKSHALYRDLDPAPSEMYGLKPHSVPQCGGGVFPCLSNGEARQAYPSPPPPAPLFSSRAQSDHPSPVTRPVEMAERLSLSDPLRCMPALHRAPVFHPPPPHTQHALGHPEGRAARLSPPTLTPVHAVSSAGPGPAVGPVPEQQRPPTLIPEGRGGSLPGGALEHASLRNGTQCGAACPPAAPPNGVCNPSSVDPPSTAADPGQSGGTSAREKAEGAARPQEALPPSPSAQLPQGLLHPGHIVHLKKRKAVLAAAQLQMANPTQNSANALPPLPPPISHANGVTSASSLTNGKPTPPSSLTNGKPALPSSLTNGQWAPHNSIISLTNDQPAPPSRPNYHKLKKAWLTRHSEEDRNGSAAGKPETKPSALSLTASTPAGPDSSDQEVRHGQDVGEKKVGENKESREKEDVREKKVGENKESREKEDVREKKVGENKESREKEDVREKEEVRDKQDNREVPDVGDDPVAREEQGEGKPQRAAKRSYKSTSESTEESDGSQSEHRAKRLAKPTYKKKQSDLRKRRSNNRKEEEEEPRANGVFRSAKEKNRLKLAGSNGVPRSVLKDWRRVRKLKQTGEPFLQDDSCSQATPSLQKCRECRLARSRKEEEPGHSPVFCRFYYFRRLSYSKNGAVRVDGFSSPDQYDDEAISMWAPGVCEQNKLDVETAKYILSCIGDKFCQIAMSEITAATCIKKNVSLAWKRAVRGVREMCDVCEATLFNLHWVCQKCGFVVCVDCYRTKERKASKEKDQYPWLKCVKGQPHDPKHLMPTQIIPGTVLADLLNTMHALRERFGIRAHCACSVKLSTIPSTNGVSQVLQNVLNHSNKMSLCKPPGCQEDPSLKAESDCKPAPPEAQSPLHFLADLAEQTSRQEKKENKESAVGVVAVVKEAEQGEGVEVQSAKPSILGPSSTEQGSTLRDLLTTTAGKLRLGNTEASMAFSPVYCSLTQTSKSSRCMPNILDDIIASVVENRIPAGRPSRPKPKQEGAEEARAEPKKPDAEDPAPTAPSDAPHTWLCDKRLLWLRDLHHPGNCKLFRESWELGQPVVVSGIQKKLKASLWKAESFSREFADHQGDLVNCRDGAVSVSGVKEFWDGFEDLTRWRGKGSEAPVYRLKDWPSGEEFMALMPSRYDDLMTNLPLPEYSTQEGSLNLASWLPPFFVRPDLGPRLCCAYGIVASQEQDFGTSNIHLEVSDTISILVYVGVAKGNGVLSKTGLLKRLEEEDLDEGMKRRLRDSSEMPGALWHIYPSKDTDKIKEFLHKVAREQGDEELLEQDPMGEPGRYLSRALRDRLQEEQGVQGWTLLQFHGDSVLIPAGALHQVQNLHSCVQVISDFVSPEHAVHSFHLTQELRSSCQELNYEDKLQIKNIFYHSVKEAVGTLKRSGAEEPGQAPA</sequence>
<keyword evidence="6" id="KW-0863">Zinc-finger</keyword>
<keyword evidence="3" id="KW-1017">Isopeptide bond</keyword>
<dbReference type="FunFam" id="2.60.120.650:FF:000008">
    <property type="entry name" value="Probable JmjC domain-containing histone demethylation protein 2C"/>
    <property type="match status" value="1"/>
</dbReference>
<keyword evidence="8" id="KW-0832">Ubl conjugation</keyword>
<evidence type="ECO:0000256" key="8">
    <source>
        <dbReference type="ARBA" id="ARBA00022843"/>
    </source>
</evidence>
<feature type="domain" description="JmjC" evidence="21">
    <location>
        <begin position="2023"/>
        <end position="2247"/>
    </location>
</feature>
<evidence type="ECO:0000256" key="17">
    <source>
        <dbReference type="ARBA" id="ARBA00056982"/>
    </source>
</evidence>
<evidence type="ECO:0000256" key="4">
    <source>
        <dbReference type="ARBA" id="ARBA00022553"/>
    </source>
</evidence>
<dbReference type="Pfam" id="PF22988">
    <property type="entry name" value="PWWP_KDM3B"/>
    <property type="match status" value="1"/>
</dbReference>
<feature type="compositionally biased region" description="Basic and acidic residues" evidence="20">
    <location>
        <begin position="316"/>
        <end position="334"/>
    </location>
</feature>
<evidence type="ECO:0000256" key="5">
    <source>
        <dbReference type="ARBA" id="ARBA00022723"/>
    </source>
</evidence>
<dbReference type="GO" id="GO:0006357">
    <property type="term" value="P:regulation of transcription by RNA polymerase II"/>
    <property type="evidence" value="ECO:0007669"/>
    <property type="project" value="TreeGrafter"/>
</dbReference>
<dbReference type="GO" id="GO:0032454">
    <property type="term" value="F:histone H3K9 demethylase activity"/>
    <property type="evidence" value="ECO:0007669"/>
    <property type="project" value="InterPro"/>
</dbReference>
<evidence type="ECO:0000256" key="19">
    <source>
        <dbReference type="ARBA" id="ARBA00079980"/>
    </source>
</evidence>
<dbReference type="PROSITE" id="PS51184">
    <property type="entry name" value="JMJC"/>
    <property type="match status" value="1"/>
</dbReference>
<comment type="cofactor">
    <cofactor evidence="1">
        <name>Fe(2+)</name>
        <dbReference type="ChEBI" id="CHEBI:29033"/>
    </cofactor>
</comment>
<feature type="compositionally biased region" description="Polar residues" evidence="20">
    <location>
        <begin position="262"/>
        <end position="295"/>
    </location>
</feature>